<reference evidence="1" key="1">
    <citation type="submission" date="2020-05" db="EMBL/GenBank/DDBJ databases">
        <title>Large-scale comparative analyses of tick genomes elucidate their genetic diversity and vector capacities.</title>
        <authorList>
            <person name="Jia N."/>
            <person name="Wang J."/>
            <person name="Shi W."/>
            <person name="Du L."/>
            <person name="Sun Y."/>
            <person name="Zhan W."/>
            <person name="Jiang J."/>
            <person name="Wang Q."/>
            <person name="Zhang B."/>
            <person name="Ji P."/>
            <person name="Sakyi L.B."/>
            <person name="Cui X."/>
            <person name="Yuan T."/>
            <person name="Jiang B."/>
            <person name="Yang W."/>
            <person name="Lam T.T.-Y."/>
            <person name="Chang Q."/>
            <person name="Ding S."/>
            <person name="Wang X."/>
            <person name="Zhu J."/>
            <person name="Ruan X."/>
            <person name="Zhao L."/>
            <person name="Wei J."/>
            <person name="Que T."/>
            <person name="Du C."/>
            <person name="Cheng J."/>
            <person name="Dai P."/>
            <person name="Han X."/>
            <person name="Huang E."/>
            <person name="Gao Y."/>
            <person name="Liu J."/>
            <person name="Shao H."/>
            <person name="Ye R."/>
            <person name="Li L."/>
            <person name="Wei W."/>
            <person name="Wang X."/>
            <person name="Wang C."/>
            <person name="Yang T."/>
            <person name="Huo Q."/>
            <person name="Li W."/>
            <person name="Guo W."/>
            <person name="Chen H."/>
            <person name="Zhou L."/>
            <person name="Ni X."/>
            <person name="Tian J."/>
            <person name="Zhou Y."/>
            <person name="Sheng Y."/>
            <person name="Liu T."/>
            <person name="Pan Y."/>
            <person name="Xia L."/>
            <person name="Li J."/>
            <person name="Zhao F."/>
            <person name="Cao W."/>
        </authorList>
    </citation>
    <scope>NUCLEOTIDE SEQUENCE</scope>
    <source>
        <strain evidence="1">Dsil-2018</strain>
    </source>
</reference>
<gene>
    <name evidence="1" type="ORF">HPB49_004698</name>
</gene>
<organism evidence="1 2">
    <name type="scientific">Dermacentor silvarum</name>
    <name type="common">Tick</name>
    <dbReference type="NCBI Taxonomy" id="543639"/>
    <lineage>
        <taxon>Eukaryota</taxon>
        <taxon>Metazoa</taxon>
        <taxon>Ecdysozoa</taxon>
        <taxon>Arthropoda</taxon>
        <taxon>Chelicerata</taxon>
        <taxon>Arachnida</taxon>
        <taxon>Acari</taxon>
        <taxon>Parasitiformes</taxon>
        <taxon>Ixodida</taxon>
        <taxon>Ixodoidea</taxon>
        <taxon>Ixodidae</taxon>
        <taxon>Rhipicephalinae</taxon>
        <taxon>Dermacentor</taxon>
    </lineage>
</organism>
<accession>A0ACB8DV63</accession>
<dbReference type="EMBL" id="CM023470">
    <property type="protein sequence ID" value="KAH7978161.1"/>
    <property type="molecule type" value="Genomic_DNA"/>
</dbReference>
<comment type="caution">
    <text evidence="1">The sequence shown here is derived from an EMBL/GenBank/DDBJ whole genome shotgun (WGS) entry which is preliminary data.</text>
</comment>
<dbReference type="Proteomes" id="UP000821865">
    <property type="component" value="Chromosome 1"/>
</dbReference>
<evidence type="ECO:0000313" key="2">
    <source>
        <dbReference type="Proteomes" id="UP000821865"/>
    </source>
</evidence>
<sequence length="176" mass="20022">MFCYQEEDTAEVVLRPKPASHTPQATALTRGQRWRRRLSRWAPSSTVTRSSEMALTTSPIVPLLSKQIPYSLPAKVGLVDSQCYLDFIFSRVGYSGTYAKFRFNHRDTFPDCYEGCVANFCNRSTFRQRMVFGVPLDAILTTANEYNMDIEEDLVHALDRPSVVSLGEIGLDYSYK</sequence>
<evidence type="ECO:0000313" key="1">
    <source>
        <dbReference type="EMBL" id="KAH7978161.1"/>
    </source>
</evidence>
<name>A0ACB8DV63_DERSI</name>
<keyword evidence="2" id="KW-1185">Reference proteome</keyword>
<proteinExistence type="predicted"/>
<protein>
    <submittedName>
        <fullName evidence="1">Uncharacterized protein</fullName>
    </submittedName>
</protein>